<keyword evidence="1" id="KW-0732">Signal</keyword>
<proteinExistence type="predicted"/>
<evidence type="ECO:0000313" key="2">
    <source>
        <dbReference type="EMBL" id="KAG7439483.1"/>
    </source>
</evidence>
<feature type="chain" id="PRO_5040484165" description="Secreted protein" evidence="1">
    <location>
        <begin position="23"/>
        <end position="81"/>
    </location>
</feature>
<comment type="caution">
    <text evidence="2">The sequence shown here is derived from an EMBL/GenBank/DDBJ whole genome shotgun (WGS) entry which is preliminary data.</text>
</comment>
<gene>
    <name evidence="2" type="ORF">BT62DRAFT_734935</name>
</gene>
<keyword evidence="3" id="KW-1185">Reference proteome</keyword>
<dbReference type="EMBL" id="MU250592">
    <property type="protein sequence ID" value="KAG7439483.1"/>
    <property type="molecule type" value="Genomic_DNA"/>
</dbReference>
<reference evidence="2" key="1">
    <citation type="submission" date="2020-11" db="EMBL/GenBank/DDBJ databases">
        <title>Adaptations for nitrogen fixation in a non-lichenized fungal sporocarp promotes dispersal by wood-feeding termites.</title>
        <authorList>
            <consortium name="DOE Joint Genome Institute"/>
            <person name="Koch R.A."/>
            <person name="Yoon G."/>
            <person name="Arayal U."/>
            <person name="Lail K."/>
            <person name="Amirebrahimi M."/>
            <person name="Labutti K."/>
            <person name="Lipzen A."/>
            <person name="Riley R."/>
            <person name="Barry K."/>
            <person name="Henrissat B."/>
            <person name="Grigoriev I.V."/>
            <person name="Herr J.R."/>
            <person name="Aime M.C."/>
        </authorList>
    </citation>
    <scope>NUCLEOTIDE SEQUENCE</scope>
    <source>
        <strain evidence="2">MCA 3950</strain>
    </source>
</reference>
<accession>A0A9P7VEK2</accession>
<dbReference type="RefSeq" id="XP_043032983.1">
    <property type="nucleotide sequence ID" value="XM_043182072.1"/>
</dbReference>
<dbReference type="GeneID" id="66104368"/>
<dbReference type="AlphaFoldDB" id="A0A9P7VEK2"/>
<feature type="signal peptide" evidence="1">
    <location>
        <begin position="1"/>
        <end position="22"/>
    </location>
</feature>
<name>A0A9P7VEK2_9AGAR</name>
<organism evidence="2 3">
    <name type="scientific">Guyanagaster necrorhizus</name>
    <dbReference type="NCBI Taxonomy" id="856835"/>
    <lineage>
        <taxon>Eukaryota</taxon>
        <taxon>Fungi</taxon>
        <taxon>Dikarya</taxon>
        <taxon>Basidiomycota</taxon>
        <taxon>Agaricomycotina</taxon>
        <taxon>Agaricomycetes</taxon>
        <taxon>Agaricomycetidae</taxon>
        <taxon>Agaricales</taxon>
        <taxon>Marasmiineae</taxon>
        <taxon>Physalacriaceae</taxon>
        <taxon>Guyanagaster</taxon>
    </lineage>
</organism>
<sequence>MLYNSPGSVLLVILHSILQCRSVSLSLDLLHSHPPPSNTTERAYDHRLDILRIQNTFSSIAWKSAGGLVGSRMRSTDLSSS</sequence>
<evidence type="ECO:0000256" key="1">
    <source>
        <dbReference type="SAM" id="SignalP"/>
    </source>
</evidence>
<protein>
    <recommendedName>
        <fullName evidence="4">Secreted protein</fullName>
    </recommendedName>
</protein>
<evidence type="ECO:0000313" key="3">
    <source>
        <dbReference type="Proteomes" id="UP000812287"/>
    </source>
</evidence>
<dbReference type="Proteomes" id="UP000812287">
    <property type="component" value="Unassembled WGS sequence"/>
</dbReference>
<evidence type="ECO:0008006" key="4">
    <source>
        <dbReference type="Google" id="ProtNLM"/>
    </source>
</evidence>